<sequence length="225" mass="24798">MSSNKYAIVVAGGSGSRMQSQLPKQFIELGGLPILFHTLLRFKQADESIQLILVLPKAHQAYWQSLCEKHSDIAQRVPHWLVDGGQTRFQSSQNGLSRIEGDGLVSIHDGVRPFVEVAVIQNSYQTAQALGSAVVSVPSKDSVRVNGVAVDRSTVRLIQTPQTFQVSILKKAFETEELSTFTDDASVVEAAGFPIHLIDGSYENIKITTPEDLLFANMLLEKYRD</sequence>
<dbReference type="RefSeq" id="WP_283343963.1">
    <property type="nucleotide sequence ID" value="NZ_JASHIF010000004.1"/>
</dbReference>
<keyword evidence="3" id="KW-0414">Isoprene biosynthesis</keyword>
<dbReference type="EC" id="2.7.7.60" evidence="3"/>
<evidence type="ECO:0000256" key="3">
    <source>
        <dbReference type="HAMAP-Rule" id="MF_00108"/>
    </source>
</evidence>
<feature type="site" description="Transition state stabilizer" evidence="3">
    <location>
        <position position="17"/>
    </location>
</feature>
<dbReference type="EMBL" id="JASHIF010000004">
    <property type="protein sequence ID" value="MDI9858879.1"/>
    <property type="molecule type" value="Genomic_DNA"/>
</dbReference>
<evidence type="ECO:0000313" key="4">
    <source>
        <dbReference type="EMBL" id="MDI9858879.1"/>
    </source>
</evidence>
<dbReference type="PANTHER" id="PTHR32125:SF4">
    <property type="entry name" value="2-C-METHYL-D-ERYTHRITOL 4-PHOSPHATE CYTIDYLYLTRANSFERASE, CHLOROPLASTIC"/>
    <property type="match status" value="1"/>
</dbReference>
<dbReference type="InterPro" id="IPR034683">
    <property type="entry name" value="IspD/TarI"/>
</dbReference>
<dbReference type="SUPFAM" id="SSF53448">
    <property type="entry name" value="Nucleotide-diphospho-sugar transferases"/>
    <property type="match status" value="1"/>
</dbReference>
<feature type="site" description="Transition state stabilizer" evidence="3">
    <location>
        <position position="24"/>
    </location>
</feature>
<comment type="pathway">
    <text evidence="3">Isoprenoid biosynthesis; isopentenyl diphosphate biosynthesis via DXP pathway; isopentenyl diphosphate from 1-deoxy-D-xylulose 5-phosphate: step 2/6.</text>
</comment>
<dbReference type="PANTHER" id="PTHR32125">
    <property type="entry name" value="2-C-METHYL-D-ERYTHRITOL 4-PHOSPHATE CYTIDYLYLTRANSFERASE, CHLOROPLASTIC"/>
    <property type="match status" value="1"/>
</dbReference>
<dbReference type="InterPro" id="IPR001228">
    <property type="entry name" value="IspD"/>
</dbReference>
<name>A0ABT6Y602_9BACT</name>
<proteinExistence type="inferred from homology"/>
<protein>
    <recommendedName>
        <fullName evidence="3">2-C-methyl-D-erythritol 4-phosphate cytidylyltransferase</fullName>
        <ecNumber evidence="3">2.7.7.60</ecNumber>
    </recommendedName>
    <alternativeName>
        <fullName evidence="3">4-diphosphocytidyl-2C-methyl-D-erythritol synthase</fullName>
    </alternativeName>
    <alternativeName>
        <fullName evidence="3">MEP cytidylyltransferase</fullName>
        <shortName evidence="3">MCT</shortName>
    </alternativeName>
</protein>
<evidence type="ECO:0000313" key="5">
    <source>
        <dbReference type="Proteomes" id="UP001236507"/>
    </source>
</evidence>
<comment type="caution">
    <text evidence="4">The sequence shown here is derived from an EMBL/GenBank/DDBJ whole genome shotgun (WGS) entry which is preliminary data.</text>
</comment>
<organism evidence="4 5">
    <name type="scientific">Flectobacillus roseus</name>
    <dbReference type="NCBI Taxonomy" id="502259"/>
    <lineage>
        <taxon>Bacteria</taxon>
        <taxon>Pseudomonadati</taxon>
        <taxon>Bacteroidota</taxon>
        <taxon>Cytophagia</taxon>
        <taxon>Cytophagales</taxon>
        <taxon>Flectobacillaceae</taxon>
        <taxon>Flectobacillus</taxon>
    </lineage>
</organism>
<dbReference type="CDD" id="cd02516">
    <property type="entry name" value="CDP-ME_synthetase"/>
    <property type="match status" value="1"/>
</dbReference>
<feature type="site" description="Positions MEP for the nucleophilic attack" evidence="3">
    <location>
        <position position="152"/>
    </location>
</feature>
<dbReference type="NCBIfam" id="TIGR00453">
    <property type="entry name" value="ispD"/>
    <property type="match status" value="1"/>
</dbReference>
<keyword evidence="5" id="KW-1185">Reference proteome</keyword>
<dbReference type="HAMAP" id="MF_00108">
    <property type="entry name" value="IspD"/>
    <property type="match status" value="1"/>
</dbReference>
<dbReference type="InterPro" id="IPR029044">
    <property type="entry name" value="Nucleotide-diphossugar_trans"/>
</dbReference>
<dbReference type="GO" id="GO:0050518">
    <property type="term" value="F:2-C-methyl-D-erythritol 4-phosphate cytidylyltransferase activity"/>
    <property type="evidence" value="ECO:0007669"/>
    <property type="project" value="UniProtKB-EC"/>
</dbReference>
<reference evidence="4 5" key="1">
    <citation type="submission" date="2023-05" db="EMBL/GenBank/DDBJ databases">
        <title>Novel species of genus Flectobacillus isolated from stream in China.</title>
        <authorList>
            <person name="Lu H."/>
        </authorList>
    </citation>
    <scope>NUCLEOTIDE SEQUENCE [LARGE SCALE GENOMIC DNA]</scope>
    <source>
        <strain evidence="4 5">KCTC 42575</strain>
    </source>
</reference>
<comment type="similarity">
    <text evidence="3">Belongs to the IspD/TarI cytidylyltransferase family. IspD subfamily.</text>
</comment>
<comment type="catalytic activity">
    <reaction evidence="3">
        <text>2-C-methyl-D-erythritol 4-phosphate + CTP + H(+) = 4-CDP-2-C-methyl-D-erythritol + diphosphate</text>
        <dbReference type="Rhea" id="RHEA:13429"/>
        <dbReference type="ChEBI" id="CHEBI:15378"/>
        <dbReference type="ChEBI" id="CHEBI:33019"/>
        <dbReference type="ChEBI" id="CHEBI:37563"/>
        <dbReference type="ChEBI" id="CHEBI:57823"/>
        <dbReference type="ChEBI" id="CHEBI:58262"/>
        <dbReference type="EC" id="2.7.7.60"/>
    </reaction>
</comment>
<gene>
    <name evidence="3" type="primary">ispD</name>
    <name evidence="4" type="ORF">QM524_06650</name>
</gene>
<dbReference type="NCBIfam" id="NF001186">
    <property type="entry name" value="PRK00155.2-3"/>
    <property type="match status" value="1"/>
</dbReference>
<dbReference type="InterPro" id="IPR050088">
    <property type="entry name" value="IspD/TarI_cytidylyltransf_bact"/>
</dbReference>
<dbReference type="Gene3D" id="3.90.550.10">
    <property type="entry name" value="Spore Coat Polysaccharide Biosynthesis Protein SpsA, Chain A"/>
    <property type="match status" value="1"/>
</dbReference>
<evidence type="ECO:0000256" key="2">
    <source>
        <dbReference type="ARBA" id="ARBA00022695"/>
    </source>
</evidence>
<accession>A0ABT6Y602</accession>
<keyword evidence="2 3" id="KW-0548">Nucleotidyltransferase</keyword>
<evidence type="ECO:0000256" key="1">
    <source>
        <dbReference type="ARBA" id="ARBA00022679"/>
    </source>
</evidence>
<dbReference type="Pfam" id="PF01128">
    <property type="entry name" value="IspD"/>
    <property type="match status" value="1"/>
</dbReference>
<feature type="site" description="Positions MEP for the nucleophilic attack" evidence="3">
    <location>
        <position position="206"/>
    </location>
</feature>
<dbReference type="Proteomes" id="UP001236507">
    <property type="component" value="Unassembled WGS sequence"/>
</dbReference>
<comment type="function">
    <text evidence="3">Catalyzes the formation of 4-diphosphocytidyl-2-C-methyl-D-erythritol from CTP and 2-C-methyl-D-erythritol 4-phosphate (MEP).</text>
</comment>
<keyword evidence="1 3" id="KW-0808">Transferase</keyword>